<dbReference type="Pfam" id="PF19803">
    <property type="entry name" value="DUF6286"/>
    <property type="match status" value="1"/>
</dbReference>
<sequence length="181" mass="19270">MSNDPRSLTRRPSRSPAAAILAVGLIALGSLGAWLTGALLLTGHWPSQAAPTMARLGSTAMDSPGVLAAACALAVLGLIMLVLALWPGRPAHLAILPDGIPGQTALSRRDLATLIQRRVEQVDGVETVRVRLTRSRADIRVSTLMDDGRLRPAVVQAAQDALEQLHPAQTMRCRARVRRAD</sequence>
<keyword evidence="1" id="KW-0812">Transmembrane</keyword>
<reference evidence="3 4" key="1">
    <citation type="submission" date="2018-11" db="EMBL/GenBank/DDBJ databases">
        <title>Genomes From Bacteria Associated with the Canine Oral Cavity: a Test Case for Automated Genome-Based Taxonomic Assignment.</title>
        <authorList>
            <person name="Coil D.A."/>
            <person name="Jospin G."/>
            <person name="Darling A.E."/>
            <person name="Wallis C."/>
            <person name="Davis I.J."/>
            <person name="Harris S."/>
            <person name="Eisen J.A."/>
            <person name="Holcombe L.J."/>
            <person name="O'Flynn C."/>
        </authorList>
    </citation>
    <scope>NUCLEOTIDE SEQUENCE [LARGE SCALE GENOMIC DNA]</scope>
    <source>
        <strain evidence="3 4">OH5050</strain>
    </source>
</reference>
<organism evidence="3 4">
    <name type="scientific">Actinomyces bowdenii</name>
    <dbReference type="NCBI Taxonomy" id="131109"/>
    <lineage>
        <taxon>Bacteria</taxon>
        <taxon>Bacillati</taxon>
        <taxon>Actinomycetota</taxon>
        <taxon>Actinomycetes</taxon>
        <taxon>Actinomycetales</taxon>
        <taxon>Actinomycetaceae</taxon>
        <taxon>Actinomyces</taxon>
    </lineage>
</organism>
<dbReference type="AlphaFoldDB" id="A0A3P1V242"/>
<dbReference type="EMBL" id="RQZC01000017">
    <property type="protein sequence ID" value="RRD28269.1"/>
    <property type="molecule type" value="Genomic_DNA"/>
</dbReference>
<name>A0A3P1V242_9ACTO</name>
<dbReference type="OrthoDB" id="4794472at2"/>
<keyword evidence="4" id="KW-1185">Reference proteome</keyword>
<evidence type="ECO:0000313" key="3">
    <source>
        <dbReference type="EMBL" id="RRD28269.1"/>
    </source>
</evidence>
<accession>A0A3P1V242</accession>
<gene>
    <name evidence="3" type="ORF">EII10_09395</name>
</gene>
<feature type="domain" description="DUF6286" evidence="2">
    <location>
        <begin position="75"/>
        <end position="178"/>
    </location>
</feature>
<protein>
    <submittedName>
        <fullName evidence="3">Alkaline shock response membrane anchor protein AmaP</fullName>
    </submittedName>
</protein>
<feature type="transmembrane region" description="Helical" evidence="1">
    <location>
        <begin position="65"/>
        <end position="86"/>
    </location>
</feature>
<comment type="caution">
    <text evidence="3">The sequence shown here is derived from an EMBL/GenBank/DDBJ whole genome shotgun (WGS) entry which is preliminary data.</text>
</comment>
<dbReference type="Proteomes" id="UP000271272">
    <property type="component" value="Unassembled WGS sequence"/>
</dbReference>
<evidence type="ECO:0000313" key="4">
    <source>
        <dbReference type="Proteomes" id="UP000271272"/>
    </source>
</evidence>
<keyword evidence="1" id="KW-1133">Transmembrane helix</keyword>
<keyword evidence="1" id="KW-0472">Membrane</keyword>
<evidence type="ECO:0000256" key="1">
    <source>
        <dbReference type="SAM" id="Phobius"/>
    </source>
</evidence>
<dbReference type="RefSeq" id="WP_124934249.1">
    <property type="nucleotide sequence ID" value="NZ_RQZC01000017.1"/>
</dbReference>
<feature type="transmembrane region" description="Helical" evidence="1">
    <location>
        <begin position="20"/>
        <end position="45"/>
    </location>
</feature>
<dbReference type="InterPro" id="IPR046253">
    <property type="entry name" value="DUF6286"/>
</dbReference>
<evidence type="ECO:0000259" key="2">
    <source>
        <dbReference type="Pfam" id="PF19803"/>
    </source>
</evidence>
<proteinExistence type="predicted"/>